<name>A0ABP8HDC5_9SPHI</name>
<proteinExistence type="predicted"/>
<accession>A0ABP8HDC5</accession>
<gene>
    <name evidence="1" type="ORF">GCM10023149_47450</name>
</gene>
<evidence type="ECO:0000313" key="2">
    <source>
        <dbReference type="Proteomes" id="UP001500582"/>
    </source>
</evidence>
<keyword evidence="2" id="KW-1185">Reference proteome</keyword>
<comment type="caution">
    <text evidence="1">The sequence shown here is derived from an EMBL/GenBank/DDBJ whole genome shotgun (WGS) entry which is preliminary data.</text>
</comment>
<reference evidence="2" key="1">
    <citation type="journal article" date="2019" name="Int. J. Syst. Evol. Microbiol.">
        <title>The Global Catalogue of Microorganisms (GCM) 10K type strain sequencing project: providing services to taxonomists for standard genome sequencing and annotation.</title>
        <authorList>
            <consortium name="The Broad Institute Genomics Platform"/>
            <consortium name="The Broad Institute Genome Sequencing Center for Infectious Disease"/>
            <person name="Wu L."/>
            <person name="Ma J."/>
        </authorList>
    </citation>
    <scope>NUCLEOTIDE SEQUENCE [LARGE SCALE GENOMIC DNA]</scope>
    <source>
        <strain evidence="2">JCM 17705</strain>
    </source>
</reference>
<dbReference type="Proteomes" id="UP001500582">
    <property type="component" value="Unassembled WGS sequence"/>
</dbReference>
<sequence length="148" mass="16845">MTHYGNEIVAELDYLRIPAMERKKGISKILLNLNLQQYEVMGVSKIKLEAALSNGGLVWAKAFFVATEPEDVKIILVKAENELSAEQFKFVKRVYDNYYNQNPGGKAFPMSKWSQLAGMDQILQGSRWYGELDLSNSDILTKFKNYVA</sequence>
<protein>
    <submittedName>
        <fullName evidence="1">Uncharacterized protein</fullName>
    </submittedName>
</protein>
<evidence type="ECO:0000313" key="1">
    <source>
        <dbReference type="EMBL" id="GAA4337801.1"/>
    </source>
</evidence>
<organism evidence="1 2">
    <name type="scientific">Mucilaginibacter gynuensis</name>
    <dbReference type="NCBI Taxonomy" id="1302236"/>
    <lineage>
        <taxon>Bacteria</taxon>
        <taxon>Pseudomonadati</taxon>
        <taxon>Bacteroidota</taxon>
        <taxon>Sphingobacteriia</taxon>
        <taxon>Sphingobacteriales</taxon>
        <taxon>Sphingobacteriaceae</taxon>
        <taxon>Mucilaginibacter</taxon>
    </lineage>
</organism>
<dbReference type="EMBL" id="BAABFT010000019">
    <property type="protein sequence ID" value="GAA4337801.1"/>
    <property type="molecule type" value="Genomic_DNA"/>
</dbReference>